<sequence length="226" mass="25406">MMTQRGIEANPLKIKAILDMKAPTNVNEVQKLTGRITTLSRLSLKRQKKIFISSRKKEANANLLCCKVLNGAEGRYSSIEKITLALVITARRLSPYFLSHSIKVKTNVPLKQTLGKADTSDRLVKWAVELRAPTEDALKVEKWLLHMYGSSTTQGSGVGVVITSLYREDLEFAVKFGFEASNNETEYEVFVIGMRMTHEVGARHLVAYLDSQLIVKQVEITYEAKE</sequence>
<evidence type="ECO:0000313" key="9">
    <source>
        <dbReference type="Proteomes" id="UP001289374"/>
    </source>
</evidence>
<name>A0AAE2C092_9LAMI</name>
<keyword evidence="5" id="KW-0378">Hydrolase</keyword>
<comment type="caution">
    <text evidence="8">The sequence shown here is derived from an EMBL/GenBank/DDBJ whole genome shotgun (WGS) entry which is preliminary data.</text>
</comment>
<evidence type="ECO:0000256" key="1">
    <source>
        <dbReference type="ARBA" id="ARBA00022679"/>
    </source>
</evidence>
<evidence type="ECO:0000256" key="4">
    <source>
        <dbReference type="ARBA" id="ARBA00022759"/>
    </source>
</evidence>
<proteinExistence type="predicted"/>
<keyword evidence="6" id="KW-0695">RNA-directed DNA polymerase</keyword>
<dbReference type="GO" id="GO:0016787">
    <property type="term" value="F:hydrolase activity"/>
    <property type="evidence" value="ECO:0007669"/>
    <property type="project" value="UniProtKB-KW"/>
</dbReference>
<keyword evidence="9" id="KW-1185">Reference proteome</keyword>
<keyword evidence="1" id="KW-0808">Transferase</keyword>
<dbReference type="PANTHER" id="PTHR48475:SF2">
    <property type="entry name" value="RIBONUCLEASE H"/>
    <property type="match status" value="1"/>
</dbReference>
<reference evidence="8" key="1">
    <citation type="submission" date="2020-06" db="EMBL/GenBank/DDBJ databases">
        <authorList>
            <person name="Li T."/>
            <person name="Hu X."/>
            <person name="Zhang T."/>
            <person name="Song X."/>
            <person name="Zhang H."/>
            <person name="Dai N."/>
            <person name="Sheng W."/>
            <person name="Hou X."/>
            <person name="Wei L."/>
        </authorList>
    </citation>
    <scope>NUCLEOTIDE SEQUENCE</scope>
    <source>
        <strain evidence="8">K16</strain>
        <tissue evidence="8">Leaf</tissue>
    </source>
</reference>
<dbReference type="SUPFAM" id="SSF56672">
    <property type="entry name" value="DNA/RNA polymerases"/>
    <property type="match status" value="1"/>
</dbReference>
<dbReference type="Gene3D" id="3.30.420.10">
    <property type="entry name" value="Ribonuclease H-like superfamily/Ribonuclease H"/>
    <property type="match status" value="1"/>
</dbReference>
<dbReference type="GO" id="GO:0003676">
    <property type="term" value="F:nucleic acid binding"/>
    <property type="evidence" value="ECO:0007669"/>
    <property type="project" value="InterPro"/>
</dbReference>
<accession>A0AAE2C092</accession>
<evidence type="ECO:0000256" key="3">
    <source>
        <dbReference type="ARBA" id="ARBA00022722"/>
    </source>
</evidence>
<keyword evidence="3" id="KW-0540">Nuclease</keyword>
<evidence type="ECO:0000256" key="2">
    <source>
        <dbReference type="ARBA" id="ARBA00022695"/>
    </source>
</evidence>
<keyword evidence="2" id="KW-0548">Nucleotidyltransferase</keyword>
<gene>
    <name evidence="8" type="ORF">Sango_0796800</name>
</gene>
<feature type="domain" description="Reverse transcriptase RNase H-like" evidence="7">
    <location>
        <begin position="66"/>
        <end position="131"/>
    </location>
</feature>
<dbReference type="InterPro" id="IPR041373">
    <property type="entry name" value="RT_RNaseH"/>
</dbReference>
<dbReference type="SUPFAM" id="SSF53098">
    <property type="entry name" value="Ribonuclease H-like"/>
    <property type="match status" value="1"/>
</dbReference>
<dbReference type="PANTHER" id="PTHR48475">
    <property type="entry name" value="RIBONUCLEASE H"/>
    <property type="match status" value="1"/>
</dbReference>
<dbReference type="InterPro" id="IPR036397">
    <property type="entry name" value="RNaseH_sf"/>
</dbReference>
<dbReference type="InterPro" id="IPR012337">
    <property type="entry name" value="RNaseH-like_sf"/>
</dbReference>
<dbReference type="InterPro" id="IPR043502">
    <property type="entry name" value="DNA/RNA_pol_sf"/>
</dbReference>
<dbReference type="GO" id="GO:0004519">
    <property type="term" value="F:endonuclease activity"/>
    <property type="evidence" value="ECO:0007669"/>
    <property type="project" value="UniProtKB-KW"/>
</dbReference>
<protein>
    <recommendedName>
        <fullName evidence="7">Reverse transcriptase RNase H-like domain-containing protein</fullName>
    </recommendedName>
</protein>
<dbReference type="AlphaFoldDB" id="A0AAE2C092"/>
<dbReference type="GO" id="GO:0003964">
    <property type="term" value="F:RNA-directed DNA polymerase activity"/>
    <property type="evidence" value="ECO:0007669"/>
    <property type="project" value="UniProtKB-KW"/>
</dbReference>
<dbReference type="Proteomes" id="UP001289374">
    <property type="component" value="Unassembled WGS sequence"/>
</dbReference>
<evidence type="ECO:0000256" key="5">
    <source>
        <dbReference type="ARBA" id="ARBA00022801"/>
    </source>
</evidence>
<keyword evidence="4" id="KW-0255">Endonuclease</keyword>
<evidence type="ECO:0000259" key="7">
    <source>
        <dbReference type="Pfam" id="PF17917"/>
    </source>
</evidence>
<evidence type="ECO:0000313" key="8">
    <source>
        <dbReference type="EMBL" id="KAK4404282.1"/>
    </source>
</evidence>
<evidence type="ECO:0000256" key="6">
    <source>
        <dbReference type="ARBA" id="ARBA00022918"/>
    </source>
</evidence>
<dbReference type="Pfam" id="PF17917">
    <property type="entry name" value="RT_RNaseH"/>
    <property type="match status" value="1"/>
</dbReference>
<reference evidence="8" key="2">
    <citation type="journal article" date="2024" name="Plant">
        <title>Genomic evolution and insights into agronomic trait innovations of Sesamum species.</title>
        <authorList>
            <person name="Miao H."/>
            <person name="Wang L."/>
            <person name="Qu L."/>
            <person name="Liu H."/>
            <person name="Sun Y."/>
            <person name="Le M."/>
            <person name="Wang Q."/>
            <person name="Wei S."/>
            <person name="Zheng Y."/>
            <person name="Lin W."/>
            <person name="Duan Y."/>
            <person name="Cao H."/>
            <person name="Xiong S."/>
            <person name="Wang X."/>
            <person name="Wei L."/>
            <person name="Li C."/>
            <person name="Ma Q."/>
            <person name="Ju M."/>
            <person name="Zhao R."/>
            <person name="Li G."/>
            <person name="Mu C."/>
            <person name="Tian Q."/>
            <person name="Mei H."/>
            <person name="Zhang T."/>
            <person name="Gao T."/>
            <person name="Zhang H."/>
        </authorList>
    </citation>
    <scope>NUCLEOTIDE SEQUENCE</scope>
    <source>
        <strain evidence="8">K16</strain>
    </source>
</reference>
<organism evidence="8 9">
    <name type="scientific">Sesamum angolense</name>
    <dbReference type="NCBI Taxonomy" id="2727404"/>
    <lineage>
        <taxon>Eukaryota</taxon>
        <taxon>Viridiplantae</taxon>
        <taxon>Streptophyta</taxon>
        <taxon>Embryophyta</taxon>
        <taxon>Tracheophyta</taxon>
        <taxon>Spermatophyta</taxon>
        <taxon>Magnoliopsida</taxon>
        <taxon>eudicotyledons</taxon>
        <taxon>Gunneridae</taxon>
        <taxon>Pentapetalae</taxon>
        <taxon>asterids</taxon>
        <taxon>lamiids</taxon>
        <taxon>Lamiales</taxon>
        <taxon>Pedaliaceae</taxon>
        <taxon>Sesamum</taxon>
    </lineage>
</organism>
<dbReference type="EMBL" id="JACGWL010000004">
    <property type="protein sequence ID" value="KAK4404282.1"/>
    <property type="molecule type" value="Genomic_DNA"/>
</dbReference>